<protein>
    <recommendedName>
        <fullName evidence="1">Glycosyltransferase 2-like domain-containing protein</fullName>
    </recommendedName>
</protein>
<sequence>MSAAPPITLGVPVWNAERYLPAALESLLAQTFGDFELTISDNASTDRTEAVCRDFAARDRRVRYERLDENVGAIENFNRLVRAARGRYFKWAASDDLCAPTFLERCVERLGTDEEVVWCHPLTRHIDAAGEPVPAAIDPALPPGQPNHSLVRPGALSTRYDRAAPRAWQRFRAVVLGTTWCSDSYGLIRTAALRRTALLRPYFGAEKVLMAELALLGRFAEPPEVLFSQRVHADAASALGGGAAERTFAGAAGAAGRFSSTRLALLRGYASAVRRAELGAVEKLHCGVTLARYVGQVDKWGRIAREAIGGRGVGDDTFRKLAARTYAAGGGSE</sequence>
<gene>
    <name evidence="2" type="ORF">LzC2_38800</name>
</gene>
<dbReference type="PANTHER" id="PTHR43685">
    <property type="entry name" value="GLYCOSYLTRANSFERASE"/>
    <property type="match status" value="1"/>
</dbReference>
<feature type="domain" description="Glycosyltransferase 2-like" evidence="1">
    <location>
        <begin position="10"/>
        <end position="121"/>
    </location>
</feature>
<dbReference type="SUPFAM" id="SSF53448">
    <property type="entry name" value="Nucleotide-diphospho-sugar transferases"/>
    <property type="match status" value="1"/>
</dbReference>
<accession>A0ABX1VJ33</accession>
<dbReference type="InterPro" id="IPR001173">
    <property type="entry name" value="Glyco_trans_2-like"/>
</dbReference>
<dbReference type="RefSeq" id="WP_171189675.1">
    <property type="nucleotide sequence ID" value="NZ_WTPX01000201.1"/>
</dbReference>
<dbReference type="Pfam" id="PF00535">
    <property type="entry name" value="Glycos_transf_2"/>
    <property type="match status" value="1"/>
</dbReference>
<name>A0ABX1VJ33_9PLAN</name>
<proteinExistence type="predicted"/>
<dbReference type="Gene3D" id="3.90.550.10">
    <property type="entry name" value="Spore Coat Polysaccharide Biosynthesis Protein SpsA, Chain A"/>
    <property type="match status" value="1"/>
</dbReference>
<dbReference type="InterPro" id="IPR029044">
    <property type="entry name" value="Nucleotide-diphossugar_trans"/>
</dbReference>
<evidence type="ECO:0000313" key="3">
    <source>
        <dbReference type="Proteomes" id="UP000609651"/>
    </source>
</evidence>
<comment type="caution">
    <text evidence="2">The sequence shown here is derived from an EMBL/GenBank/DDBJ whole genome shotgun (WGS) entry which is preliminary data.</text>
</comment>
<dbReference type="Proteomes" id="UP000609651">
    <property type="component" value="Unassembled WGS sequence"/>
</dbReference>
<dbReference type="CDD" id="cd00761">
    <property type="entry name" value="Glyco_tranf_GTA_type"/>
    <property type="match status" value="1"/>
</dbReference>
<evidence type="ECO:0000259" key="1">
    <source>
        <dbReference type="Pfam" id="PF00535"/>
    </source>
</evidence>
<reference evidence="2 3" key="1">
    <citation type="journal article" date="2020" name="Syst. Appl. Microbiol.">
        <title>Alienimonas chondri sp. nov., a novel planctomycete isolated from the biofilm of the red alga Chondrus crispus.</title>
        <authorList>
            <person name="Vitorino I."/>
            <person name="Albuquerque L."/>
            <person name="Wiegand S."/>
            <person name="Kallscheuer N."/>
            <person name="da Costa M.S."/>
            <person name="Lobo-da-Cunha A."/>
            <person name="Jogler C."/>
            <person name="Lage O.M."/>
        </authorList>
    </citation>
    <scope>NUCLEOTIDE SEQUENCE [LARGE SCALE GENOMIC DNA]</scope>
    <source>
        <strain evidence="2 3">LzC2</strain>
    </source>
</reference>
<dbReference type="EMBL" id="WTPX01000201">
    <property type="protein sequence ID" value="NNJ27772.1"/>
    <property type="molecule type" value="Genomic_DNA"/>
</dbReference>
<organism evidence="2 3">
    <name type="scientific">Alienimonas chondri</name>
    <dbReference type="NCBI Taxonomy" id="2681879"/>
    <lineage>
        <taxon>Bacteria</taxon>
        <taxon>Pseudomonadati</taxon>
        <taxon>Planctomycetota</taxon>
        <taxon>Planctomycetia</taxon>
        <taxon>Planctomycetales</taxon>
        <taxon>Planctomycetaceae</taxon>
        <taxon>Alienimonas</taxon>
    </lineage>
</organism>
<evidence type="ECO:0000313" key="2">
    <source>
        <dbReference type="EMBL" id="NNJ27772.1"/>
    </source>
</evidence>
<keyword evidence="3" id="KW-1185">Reference proteome</keyword>
<dbReference type="PANTHER" id="PTHR43685:SF2">
    <property type="entry name" value="GLYCOSYLTRANSFERASE 2-LIKE DOMAIN-CONTAINING PROTEIN"/>
    <property type="match status" value="1"/>
</dbReference>
<dbReference type="InterPro" id="IPR050834">
    <property type="entry name" value="Glycosyltransf_2"/>
</dbReference>